<dbReference type="EMBL" id="CP098827">
    <property type="protein sequence ID" value="XBO69164.1"/>
    <property type="molecule type" value="Genomic_DNA"/>
</dbReference>
<gene>
    <name evidence="4" type="ORF">NFG58_10985</name>
</gene>
<reference evidence="4" key="1">
    <citation type="submission" date="2022-06" db="EMBL/GenBank/DDBJ databases">
        <title>A novel DMS-producing enzyme.</title>
        <authorList>
            <person name="Zhang Y."/>
        </authorList>
    </citation>
    <scope>NUCLEOTIDE SEQUENCE</scope>
    <source>
        <strain evidence="4">RT37</strain>
    </source>
</reference>
<evidence type="ECO:0000256" key="2">
    <source>
        <dbReference type="ARBA" id="ARBA00023043"/>
    </source>
</evidence>
<evidence type="ECO:0000313" key="4">
    <source>
        <dbReference type="EMBL" id="XBO69164.1"/>
    </source>
</evidence>
<dbReference type="Pfam" id="PF12796">
    <property type="entry name" value="Ank_2"/>
    <property type="match status" value="2"/>
</dbReference>
<dbReference type="InterPro" id="IPR002110">
    <property type="entry name" value="Ankyrin_rpt"/>
</dbReference>
<keyword evidence="1" id="KW-0677">Repeat</keyword>
<dbReference type="SMART" id="SM00248">
    <property type="entry name" value="ANK"/>
    <property type="match status" value="7"/>
</dbReference>
<name>A0AAU7KCM4_9GAMM</name>
<dbReference type="PANTHER" id="PTHR24198">
    <property type="entry name" value="ANKYRIN REPEAT AND PROTEIN KINASE DOMAIN-CONTAINING PROTEIN"/>
    <property type="match status" value="1"/>
</dbReference>
<accession>A0AAU7KCM4</accession>
<feature type="domain" description="Novel STAND NTPase 1" evidence="3">
    <location>
        <begin position="624"/>
        <end position="747"/>
    </location>
</feature>
<proteinExistence type="predicted"/>
<dbReference type="SUPFAM" id="SSF48403">
    <property type="entry name" value="Ankyrin repeat"/>
    <property type="match status" value="2"/>
</dbReference>
<protein>
    <submittedName>
        <fullName evidence="4">Ankyrin repeat domain-containing protein</fullName>
    </submittedName>
</protein>
<dbReference type="RefSeq" id="WP_348826482.1">
    <property type="nucleotide sequence ID" value="NZ_CP098827.1"/>
</dbReference>
<dbReference type="Pfam" id="PF20703">
    <property type="entry name" value="nSTAND1"/>
    <property type="match status" value="2"/>
</dbReference>
<dbReference type="InterPro" id="IPR036770">
    <property type="entry name" value="Ankyrin_rpt-contain_sf"/>
</dbReference>
<keyword evidence="2" id="KW-0040">ANK repeat</keyword>
<sequence length="1421" mass="160451">MPIKNIMPREAGRSRADNDQLFISYSRDMKDYMERVRDTSSAKLQRAARHNFIEAMEWRTWIEEQGIDQLKTYQENILRPSDPRCIGVICLLGERIGEPLSNFQCQPMPDFTLWTETNNVYRYRLKMPGDWPSEPKEQQDLVDQGWYPLTGPVFEVLDAWQSFKDKPNEEISRLFVCYFSDSPVSCDKDEGVCLNGRSWYSEESKEILDKTDDHEKQIKWTKDVYMVQTGALINFIKAFSERSLPLHCFQSFDEAGGEISKFVKRLTPESASFENPYRGLDYYDMDDPCPLPGRSHRAVDEALKIRCFLDDGRAYSVRIVGESGCGKSSFLRRGLLAELAGNGKDRRNPFPVVAVRPGDLHDSTGRPDANVLEKFLDQVTIRYPLFGGQLAEARLEGRLVGPRAPTVVTNIIEEAIKHNFGGKPLVVGLDQFEEIVDDLANAERRPYADFWGPFLAFIEEATKRGVVCCLYTIEKLKVDYLDSEANISHSPSLISIPTVFLKPGATIRLSSGDEFLTEVIESPFLPDIQLDGKITRSLIDSFGNYNQKHGHLSSPLPLLSLLLEQLYERAQSLVGAGLVEQKNTENEGGASPSLWSRFHGADHFISYEEVKDYLDLDNEVGLLVEQALPGEAKSFNAELVEDEKVQRLADLNFLFKPLVGLSNSVEESITLRAVGDGGSRDFRDRIKALADVRLVVNESNGLKRFIHQSVIRQWPLANEWLKSYADELELDRRFRRDSLTWRETRGDKKNPQDRESIHEAAVVLYGYIRYWPFILDDDMTEEDRALKNYCQSLLSRSDAPKTPVERGGKVFATYAHIAAMYGMDDTLEEFIRRCPECIECRSWKGRKALDAAAWTSSSTVRMLLRHDHHPLNTDVNGWPTIAAPIWQKNLDIFELLLPNYENAGWDSLSGPDGTTMLHIAALRGASRICKRLMSIQGFDPEKLRDRKGFTPLHYAAMTDKTDTFEIFCHCLPINAISNFDDTVLHMAAAHGSIKVVERIKRFPSFSGQFEAKNKAGKTPLMLAAENRHAAVVALLAPACDVNRQNSNAVNIQEKDWTALHYALAGANREFYTEKRVASGQDVNKEPETRASRQAALRTVKALLDSCPDIDFSIRTEDGIHVLERAKFLPLVRRYLMTKIVGALPDGSSVFNHMITTGDRRGVESLLAGGEVTDGASGENKQLSLELLIQHGMGDIAVRLMKLSKFDPWERYGVRSNGLVAAIYARSSCIFDLIVDKWKAKEHPGKGGFSHLLNQAVIATIRTGQTSRYLSVLLEMGARPLYKQKNTKRTLLHTAAMYGDLIAYQQLVEACDKEAPTDEWGLTPGDLAPETLQHEFERAPDPVDLPAEQNDELHEAKSLFEELADLARRGNVEALRVELEKLSEIEVDDLVDEYGRRLTDLAPESCIDVIESMMKYPRSRGT</sequence>
<organism evidence="4">
    <name type="scientific">Halomonas sp. RT37</name>
    <dbReference type="NCBI Taxonomy" id="2950872"/>
    <lineage>
        <taxon>Bacteria</taxon>
        <taxon>Pseudomonadati</taxon>
        <taxon>Pseudomonadota</taxon>
        <taxon>Gammaproteobacteria</taxon>
        <taxon>Oceanospirillales</taxon>
        <taxon>Halomonadaceae</taxon>
        <taxon>Halomonas</taxon>
    </lineage>
</organism>
<dbReference type="InterPro" id="IPR049052">
    <property type="entry name" value="nSTAND1"/>
</dbReference>
<feature type="domain" description="Novel STAND NTPase 1" evidence="3">
    <location>
        <begin position="276"/>
        <end position="571"/>
    </location>
</feature>
<dbReference type="PANTHER" id="PTHR24198:SF165">
    <property type="entry name" value="ANKYRIN REPEAT-CONTAINING PROTEIN-RELATED"/>
    <property type="match status" value="1"/>
</dbReference>
<evidence type="ECO:0000256" key="1">
    <source>
        <dbReference type="ARBA" id="ARBA00022737"/>
    </source>
</evidence>
<dbReference type="Gene3D" id="1.25.40.20">
    <property type="entry name" value="Ankyrin repeat-containing domain"/>
    <property type="match status" value="2"/>
</dbReference>
<evidence type="ECO:0000259" key="3">
    <source>
        <dbReference type="Pfam" id="PF20703"/>
    </source>
</evidence>